<organism evidence="1">
    <name type="scientific">Aphanomyces astaci</name>
    <name type="common">Crayfish plague agent</name>
    <dbReference type="NCBI Taxonomy" id="112090"/>
    <lineage>
        <taxon>Eukaryota</taxon>
        <taxon>Sar</taxon>
        <taxon>Stramenopiles</taxon>
        <taxon>Oomycota</taxon>
        <taxon>Saprolegniomycetes</taxon>
        <taxon>Saprolegniales</taxon>
        <taxon>Verrucalvaceae</taxon>
        <taxon>Aphanomyces</taxon>
    </lineage>
</organism>
<dbReference type="RefSeq" id="XP_009822848.1">
    <property type="nucleotide sequence ID" value="XM_009824546.1"/>
</dbReference>
<dbReference type="OrthoDB" id="537444at2759"/>
<dbReference type="STRING" id="112090.W4H7H3"/>
<dbReference type="SUPFAM" id="SSF51230">
    <property type="entry name" value="Single hybrid motif"/>
    <property type="match status" value="1"/>
</dbReference>
<dbReference type="EMBL" id="KI913115">
    <property type="protein sequence ID" value="ETV87985.1"/>
    <property type="molecule type" value="Genomic_DNA"/>
</dbReference>
<sequence>MSLAMRRLLPHRTSKLPAFGQRCRHLTVVPMAQVSPSMTGGRITKWTKDVGDFVSCYDLLYEFEVSGLTDIDEEENVTTKMELESCDEGYLAVVFDPVVPNTCPKIVGGGTPVALLCDTVDEMHDVQDQFKRLGPKMLQNVPDHNVMPWHAYLLEPQRKDNSCCS</sequence>
<evidence type="ECO:0000313" key="1">
    <source>
        <dbReference type="EMBL" id="ETV87985.1"/>
    </source>
</evidence>
<name>W4H7H3_APHAT</name>
<dbReference type="Gene3D" id="2.40.50.100">
    <property type="match status" value="1"/>
</dbReference>
<dbReference type="AlphaFoldDB" id="W4H7H3"/>
<gene>
    <name evidence="1" type="ORF">H257_01380</name>
</gene>
<reference evidence="1" key="1">
    <citation type="submission" date="2013-12" db="EMBL/GenBank/DDBJ databases">
        <title>The Genome Sequence of Aphanomyces astaci APO3.</title>
        <authorList>
            <consortium name="The Broad Institute Genomics Platform"/>
            <person name="Russ C."/>
            <person name="Tyler B."/>
            <person name="van West P."/>
            <person name="Dieguez-Uribeondo J."/>
            <person name="Young S.K."/>
            <person name="Zeng Q."/>
            <person name="Gargeya S."/>
            <person name="Fitzgerald M."/>
            <person name="Abouelleil A."/>
            <person name="Alvarado L."/>
            <person name="Chapman S.B."/>
            <person name="Gainer-Dewar J."/>
            <person name="Goldberg J."/>
            <person name="Griggs A."/>
            <person name="Gujja S."/>
            <person name="Hansen M."/>
            <person name="Howarth C."/>
            <person name="Imamovic A."/>
            <person name="Ireland A."/>
            <person name="Larimer J."/>
            <person name="McCowan C."/>
            <person name="Murphy C."/>
            <person name="Pearson M."/>
            <person name="Poon T.W."/>
            <person name="Priest M."/>
            <person name="Roberts A."/>
            <person name="Saif S."/>
            <person name="Shea T."/>
            <person name="Sykes S."/>
            <person name="Wortman J."/>
            <person name="Nusbaum C."/>
            <person name="Birren B."/>
        </authorList>
    </citation>
    <scope>NUCLEOTIDE SEQUENCE [LARGE SCALE GENOMIC DNA]</scope>
    <source>
        <strain evidence="1">APO3</strain>
    </source>
</reference>
<proteinExistence type="predicted"/>
<dbReference type="GeneID" id="20803376"/>
<dbReference type="CDD" id="cd06849">
    <property type="entry name" value="lipoyl_domain"/>
    <property type="match status" value="1"/>
</dbReference>
<dbReference type="VEuPathDB" id="FungiDB:H257_01380"/>
<dbReference type="InterPro" id="IPR011053">
    <property type="entry name" value="Single_hybrid_motif"/>
</dbReference>
<accession>W4H7H3</accession>
<protein>
    <submittedName>
        <fullName evidence="1">Uncharacterized protein</fullName>
    </submittedName>
</protein>